<dbReference type="SUPFAM" id="SSF48008">
    <property type="entry name" value="GntR ligand-binding domain-like"/>
    <property type="match status" value="1"/>
</dbReference>
<evidence type="ECO:0000256" key="2">
    <source>
        <dbReference type="ARBA" id="ARBA00023125"/>
    </source>
</evidence>
<keyword evidence="1" id="KW-0805">Transcription regulation</keyword>
<dbReference type="InterPro" id="IPR011711">
    <property type="entry name" value="GntR_C"/>
</dbReference>
<gene>
    <name evidence="5" type="ORF">GCM10011290_18320</name>
</gene>
<organism evidence="5 6">
    <name type="scientific">Vogesella alkaliphila</name>
    <dbReference type="NCBI Taxonomy" id="1193621"/>
    <lineage>
        <taxon>Bacteria</taxon>
        <taxon>Pseudomonadati</taxon>
        <taxon>Pseudomonadota</taxon>
        <taxon>Betaproteobacteria</taxon>
        <taxon>Neisseriales</taxon>
        <taxon>Chromobacteriaceae</taxon>
        <taxon>Vogesella</taxon>
    </lineage>
</organism>
<dbReference type="Pfam" id="PF07729">
    <property type="entry name" value="FCD"/>
    <property type="match status" value="1"/>
</dbReference>
<evidence type="ECO:0000256" key="1">
    <source>
        <dbReference type="ARBA" id="ARBA00023015"/>
    </source>
</evidence>
<dbReference type="Pfam" id="PF00392">
    <property type="entry name" value="GntR"/>
    <property type="match status" value="1"/>
</dbReference>
<keyword evidence="6" id="KW-1185">Reference proteome</keyword>
<keyword evidence="3" id="KW-0804">Transcription</keyword>
<evidence type="ECO:0000313" key="6">
    <source>
        <dbReference type="Proteomes" id="UP000600877"/>
    </source>
</evidence>
<dbReference type="InterPro" id="IPR000524">
    <property type="entry name" value="Tscrpt_reg_HTH_GntR"/>
</dbReference>
<comment type="caution">
    <text evidence="5">The sequence shown here is derived from an EMBL/GenBank/DDBJ whole genome shotgun (WGS) entry which is preliminary data.</text>
</comment>
<dbReference type="CDD" id="cd07377">
    <property type="entry name" value="WHTH_GntR"/>
    <property type="match status" value="1"/>
</dbReference>
<accession>A0ABQ2YP92</accession>
<proteinExistence type="predicted"/>
<dbReference type="EMBL" id="BMYW01000005">
    <property type="protein sequence ID" value="GGX90934.1"/>
    <property type="molecule type" value="Genomic_DNA"/>
</dbReference>
<sequence>MHVSDSQSVTMTTLQPIKRQTLTSAVTESLRQRILSGEFADGQQLRQEALSNEYGVSRVPVREALRQLEAEGLIQIIDHKGALVSKLSLDDVLELLDIRATLESELLRAAIPCQNEADHAAAEATLKEFEQALVSNDIRHWGELNARFHLALYRAAKRPNTLALIEQLHNKTDRYTRMQILFTRTMELAHQEHSKLLQLCREGKADEAAEFIRFHIQSAGHALEAYMNSAERR</sequence>
<name>A0ABQ2YP92_9NEIS</name>
<dbReference type="SMART" id="SM00895">
    <property type="entry name" value="FCD"/>
    <property type="match status" value="1"/>
</dbReference>
<reference evidence="6" key="1">
    <citation type="journal article" date="2019" name="Int. J. Syst. Evol. Microbiol.">
        <title>The Global Catalogue of Microorganisms (GCM) 10K type strain sequencing project: providing services to taxonomists for standard genome sequencing and annotation.</title>
        <authorList>
            <consortium name="The Broad Institute Genomics Platform"/>
            <consortium name="The Broad Institute Genome Sequencing Center for Infectious Disease"/>
            <person name="Wu L."/>
            <person name="Ma J."/>
        </authorList>
    </citation>
    <scope>NUCLEOTIDE SEQUENCE [LARGE SCALE GENOMIC DNA]</scope>
    <source>
        <strain evidence="6">KCTC 32041</strain>
    </source>
</reference>
<dbReference type="Gene3D" id="1.10.10.10">
    <property type="entry name" value="Winged helix-like DNA-binding domain superfamily/Winged helix DNA-binding domain"/>
    <property type="match status" value="1"/>
</dbReference>
<dbReference type="Gene3D" id="1.20.120.530">
    <property type="entry name" value="GntR ligand-binding domain-like"/>
    <property type="match status" value="1"/>
</dbReference>
<evidence type="ECO:0000313" key="5">
    <source>
        <dbReference type="EMBL" id="GGX90934.1"/>
    </source>
</evidence>
<dbReference type="InterPro" id="IPR008920">
    <property type="entry name" value="TF_FadR/GntR_C"/>
</dbReference>
<feature type="domain" description="HTH gntR-type" evidence="4">
    <location>
        <begin position="20"/>
        <end position="87"/>
    </location>
</feature>
<dbReference type="PANTHER" id="PTHR43537:SF41">
    <property type="entry name" value="TRANSCRIPTIONAL REGULATORY PROTEIN"/>
    <property type="match status" value="1"/>
</dbReference>
<dbReference type="SUPFAM" id="SSF46785">
    <property type="entry name" value="Winged helix' DNA-binding domain"/>
    <property type="match status" value="1"/>
</dbReference>
<evidence type="ECO:0000259" key="4">
    <source>
        <dbReference type="PROSITE" id="PS50949"/>
    </source>
</evidence>
<dbReference type="SMART" id="SM00345">
    <property type="entry name" value="HTH_GNTR"/>
    <property type="match status" value="1"/>
</dbReference>
<protein>
    <submittedName>
        <fullName evidence="5">Transcriptional regulator</fullName>
    </submittedName>
</protein>
<dbReference type="PROSITE" id="PS50949">
    <property type="entry name" value="HTH_GNTR"/>
    <property type="match status" value="1"/>
</dbReference>
<dbReference type="InterPro" id="IPR036388">
    <property type="entry name" value="WH-like_DNA-bd_sf"/>
</dbReference>
<dbReference type="InterPro" id="IPR036390">
    <property type="entry name" value="WH_DNA-bd_sf"/>
</dbReference>
<keyword evidence="2" id="KW-0238">DNA-binding</keyword>
<evidence type="ECO:0000256" key="3">
    <source>
        <dbReference type="ARBA" id="ARBA00023163"/>
    </source>
</evidence>
<dbReference type="PANTHER" id="PTHR43537">
    <property type="entry name" value="TRANSCRIPTIONAL REGULATOR, GNTR FAMILY"/>
    <property type="match status" value="1"/>
</dbReference>
<dbReference type="PRINTS" id="PR00035">
    <property type="entry name" value="HTHGNTR"/>
</dbReference>
<dbReference type="Proteomes" id="UP000600877">
    <property type="component" value="Unassembled WGS sequence"/>
</dbReference>